<dbReference type="PROSITE" id="PS50926">
    <property type="entry name" value="TRAM"/>
    <property type="match status" value="1"/>
</dbReference>
<dbReference type="HAMAP" id="MF_01864">
    <property type="entry name" value="tRNA_metthiotr_MiaB"/>
    <property type="match status" value="1"/>
</dbReference>
<dbReference type="Gene3D" id="3.80.30.20">
    <property type="entry name" value="tm_1862 like domain"/>
    <property type="match status" value="1"/>
</dbReference>
<comment type="subunit">
    <text evidence="13">Monomer.</text>
</comment>
<evidence type="ECO:0000313" key="17">
    <source>
        <dbReference type="EMBL" id="QPJ62059.1"/>
    </source>
</evidence>
<dbReference type="InterPro" id="IPR020612">
    <property type="entry name" value="Methylthiotransferase_CS"/>
</dbReference>
<feature type="domain" description="MTTase N-terminal" evidence="15">
    <location>
        <begin position="2"/>
        <end position="118"/>
    </location>
</feature>
<dbReference type="InterPro" id="IPR038135">
    <property type="entry name" value="Methylthiotransferase_N_sf"/>
</dbReference>
<reference evidence="17 18" key="1">
    <citation type="submission" date="2020-02" db="EMBL/GenBank/DDBJ databases">
        <title>Genomic and physiological characterization of two novel Nitrospinaceae genera.</title>
        <authorList>
            <person name="Mueller A.J."/>
            <person name="Jung M.-Y."/>
            <person name="Strachan C.R."/>
            <person name="Herbold C.W."/>
            <person name="Kirkegaard R.H."/>
            <person name="Daims H."/>
        </authorList>
    </citation>
    <scope>NUCLEOTIDE SEQUENCE [LARGE SCALE GENOMIC DNA]</scope>
    <source>
        <strain evidence="17">EB</strain>
    </source>
</reference>
<dbReference type="PROSITE" id="PS01278">
    <property type="entry name" value="MTTASE_RADICAL"/>
    <property type="match status" value="1"/>
</dbReference>
<dbReference type="EMBL" id="CP048685">
    <property type="protein sequence ID" value="QPJ62059.1"/>
    <property type="molecule type" value="Genomic_DNA"/>
</dbReference>
<keyword evidence="7 13" id="KW-0408">Iron</keyword>
<evidence type="ECO:0000256" key="4">
    <source>
        <dbReference type="ARBA" id="ARBA00022679"/>
    </source>
</evidence>
<dbReference type="Pfam" id="PF00919">
    <property type="entry name" value="UPF0004"/>
    <property type="match status" value="1"/>
</dbReference>
<comment type="cofactor">
    <cofactor evidence="13">
        <name>[4Fe-4S] cluster</name>
        <dbReference type="ChEBI" id="CHEBI:49883"/>
    </cofactor>
    <text evidence="13">Binds 2 [4Fe-4S] clusters. One cluster is coordinated with 3 cysteines and an exchangeable S-adenosyl-L-methionine.</text>
</comment>
<dbReference type="EC" id="2.8.4.3" evidence="9 13"/>
<evidence type="ECO:0000256" key="2">
    <source>
        <dbReference type="ARBA" id="ARBA00022485"/>
    </source>
</evidence>
<dbReference type="InterPro" id="IPR002792">
    <property type="entry name" value="TRAM_dom"/>
</dbReference>
<dbReference type="InterPro" id="IPR006638">
    <property type="entry name" value="Elp3/MiaA/NifB-like_rSAM"/>
</dbReference>
<evidence type="ECO:0000256" key="3">
    <source>
        <dbReference type="ARBA" id="ARBA00022490"/>
    </source>
</evidence>
<dbReference type="PROSITE" id="PS51918">
    <property type="entry name" value="RADICAL_SAM"/>
    <property type="match status" value="1"/>
</dbReference>
<dbReference type="InterPro" id="IPR007197">
    <property type="entry name" value="rSAM"/>
</dbReference>
<feature type="binding site" evidence="13">
    <location>
        <position position="47"/>
    </location>
    <ligand>
        <name>[4Fe-4S] cluster</name>
        <dbReference type="ChEBI" id="CHEBI:49883"/>
        <label>1</label>
    </ligand>
</feature>
<accession>A0A7T0G065</accession>
<dbReference type="SUPFAM" id="SSF102114">
    <property type="entry name" value="Radical SAM enzymes"/>
    <property type="match status" value="1"/>
</dbReference>
<evidence type="ECO:0000256" key="8">
    <source>
        <dbReference type="ARBA" id="ARBA00023014"/>
    </source>
</evidence>
<sequence>MKQLYLETFGCQMNVADSDRMEQLLFQDGYRCTSHREAADVVLINTCAIREKAEQKVFSLFGQLKPIKQQNPDVILGLTGCLAQQEQDSLLAKMPFLDFILGPDAIESVPDAVEKARQSRTTLINTDFDREKKYSIPALDGSRITGPVAYVNIIKGCDKFCSFCVVPNTRGREKSRSENEIYEEVRQLVAAGAREIILLGQNVNSYGKIGLDKPLTFHELLRGVAAIPGVERLRFTSSHPMDMTRDVIDAYRDLPNLMNHMHLPVQSGSDAVLYRMRRHHTVENYIDLIDELKSEVPGIAMTTDLIVGFPGETDADFENTLTLMKRIGFHNSYMFAYSPRPFTPAAEYEDSVPHEVKHERLQRVIQLQAELANEAGQGFLGREVEVMVESASEKPGIDYRGRNPEYWNVMMACPDETLEPGDIVKVKIDHASGHALKGQWVTTVKPALHSTTV</sequence>
<keyword evidence="13" id="KW-0819">tRNA processing</keyword>
<evidence type="ECO:0000256" key="12">
    <source>
        <dbReference type="ARBA" id="ARBA00081141"/>
    </source>
</evidence>
<comment type="function">
    <text evidence="1 13">Catalyzes the methylthiolation of N6-(dimethylallyl)adenosine (i(6)A), leading to the formation of 2-methylthio-N6-(dimethylallyl)adenosine (ms(2)i(6)A) at position 37 in tRNAs that read codons beginning with uridine.</text>
</comment>
<evidence type="ECO:0000256" key="5">
    <source>
        <dbReference type="ARBA" id="ARBA00022691"/>
    </source>
</evidence>
<dbReference type="AlphaFoldDB" id="A0A7T0G065"/>
<dbReference type="SFLD" id="SFLDF00273">
    <property type="entry name" value="(dimethylallyl)adenosine_tRNA"/>
    <property type="match status" value="1"/>
</dbReference>
<dbReference type="Proteomes" id="UP000594688">
    <property type="component" value="Chromosome"/>
</dbReference>
<dbReference type="FunFam" id="3.80.30.20:FF:000001">
    <property type="entry name" value="tRNA-2-methylthio-N(6)-dimethylallyladenosine synthase 2"/>
    <property type="match status" value="1"/>
</dbReference>
<comment type="catalytic activity">
    <reaction evidence="13">
        <text>N(6)-dimethylallyladenosine(37) in tRNA + (sulfur carrier)-SH + AH2 + 2 S-adenosyl-L-methionine = 2-methylsulfanyl-N(6)-dimethylallyladenosine(37) in tRNA + (sulfur carrier)-H + 5'-deoxyadenosine + L-methionine + A + S-adenosyl-L-homocysteine + 2 H(+)</text>
        <dbReference type="Rhea" id="RHEA:37067"/>
        <dbReference type="Rhea" id="RHEA-COMP:10375"/>
        <dbReference type="Rhea" id="RHEA-COMP:10376"/>
        <dbReference type="Rhea" id="RHEA-COMP:14737"/>
        <dbReference type="Rhea" id="RHEA-COMP:14739"/>
        <dbReference type="ChEBI" id="CHEBI:13193"/>
        <dbReference type="ChEBI" id="CHEBI:15378"/>
        <dbReference type="ChEBI" id="CHEBI:17319"/>
        <dbReference type="ChEBI" id="CHEBI:17499"/>
        <dbReference type="ChEBI" id="CHEBI:29917"/>
        <dbReference type="ChEBI" id="CHEBI:57844"/>
        <dbReference type="ChEBI" id="CHEBI:57856"/>
        <dbReference type="ChEBI" id="CHEBI:59789"/>
        <dbReference type="ChEBI" id="CHEBI:64428"/>
        <dbReference type="ChEBI" id="CHEBI:74415"/>
        <dbReference type="ChEBI" id="CHEBI:74417"/>
        <dbReference type="EC" id="2.8.4.3"/>
    </reaction>
</comment>
<evidence type="ECO:0000256" key="7">
    <source>
        <dbReference type="ARBA" id="ARBA00023004"/>
    </source>
</evidence>
<feature type="binding site" evidence="13">
    <location>
        <position position="161"/>
    </location>
    <ligand>
        <name>[4Fe-4S] cluster</name>
        <dbReference type="ChEBI" id="CHEBI:49883"/>
        <label>2</label>
        <note>4Fe-4S-S-AdoMet</note>
    </ligand>
</feature>
<organism evidence="17 18">
    <name type="scientific">Candidatus Nitronauta litoralis</name>
    <dbReference type="NCBI Taxonomy" id="2705533"/>
    <lineage>
        <taxon>Bacteria</taxon>
        <taxon>Pseudomonadati</taxon>
        <taxon>Nitrospinota/Tectimicrobiota group</taxon>
        <taxon>Nitrospinota</taxon>
        <taxon>Nitrospinia</taxon>
        <taxon>Nitrospinales</taxon>
        <taxon>Nitrospinaceae</taxon>
        <taxon>Candidatus Nitronauta</taxon>
    </lineage>
</organism>
<feature type="binding site" evidence="13">
    <location>
        <position position="11"/>
    </location>
    <ligand>
        <name>[4Fe-4S] cluster</name>
        <dbReference type="ChEBI" id="CHEBI:49883"/>
        <label>1</label>
    </ligand>
</feature>
<evidence type="ECO:0000313" key="18">
    <source>
        <dbReference type="Proteomes" id="UP000594688"/>
    </source>
</evidence>
<name>A0A7T0G065_9BACT</name>
<keyword evidence="6 13" id="KW-0479">Metal-binding</keyword>
<dbReference type="InterPro" id="IPR006463">
    <property type="entry name" value="MiaB_methiolase"/>
</dbReference>
<dbReference type="Pfam" id="PF04055">
    <property type="entry name" value="Radical_SAM"/>
    <property type="match status" value="1"/>
</dbReference>
<evidence type="ECO:0000256" key="6">
    <source>
        <dbReference type="ARBA" id="ARBA00022723"/>
    </source>
</evidence>
<evidence type="ECO:0000256" key="9">
    <source>
        <dbReference type="ARBA" id="ARBA00033765"/>
    </source>
</evidence>
<keyword evidence="2 13" id="KW-0004">4Fe-4S</keyword>
<dbReference type="SFLD" id="SFLDG01061">
    <property type="entry name" value="methylthiotransferase"/>
    <property type="match status" value="1"/>
</dbReference>
<dbReference type="FunFam" id="3.40.50.12160:FF:000003">
    <property type="entry name" value="CDK5 regulatory subunit-associated protein 1"/>
    <property type="match status" value="1"/>
</dbReference>
<dbReference type="NCBIfam" id="TIGR00089">
    <property type="entry name" value="MiaB/RimO family radical SAM methylthiotransferase"/>
    <property type="match status" value="1"/>
</dbReference>
<comment type="similarity">
    <text evidence="13">Belongs to the methylthiotransferase family. MiaB subfamily.</text>
</comment>
<dbReference type="PANTHER" id="PTHR43020">
    <property type="entry name" value="CDK5 REGULATORY SUBUNIT-ASSOCIATED PROTEIN 1"/>
    <property type="match status" value="1"/>
</dbReference>
<dbReference type="PANTHER" id="PTHR43020:SF2">
    <property type="entry name" value="MITOCHONDRIAL TRNA METHYLTHIOTRANSFERASE CDK5RAP1"/>
    <property type="match status" value="1"/>
</dbReference>
<evidence type="ECO:0000259" key="14">
    <source>
        <dbReference type="PROSITE" id="PS50926"/>
    </source>
</evidence>
<evidence type="ECO:0000256" key="11">
    <source>
        <dbReference type="ARBA" id="ARBA00080698"/>
    </source>
</evidence>
<dbReference type="CDD" id="cd01335">
    <property type="entry name" value="Radical_SAM"/>
    <property type="match status" value="1"/>
</dbReference>
<dbReference type="GO" id="GO:0051539">
    <property type="term" value="F:4 iron, 4 sulfur cluster binding"/>
    <property type="evidence" value="ECO:0007669"/>
    <property type="project" value="UniProtKB-UniRule"/>
</dbReference>
<evidence type="ECO:0000259" key="16">
    <source>
        <dbReference type="PROSITE" id="PS51918"/>
    </source>
</evidence>
<keyword evidence="3 13" id="KW-0963">Cytoplasm</keyword>
<dbReference type="SMART" id="SM00729">
    <property type="entry name" value="Elp3"/>
    <property type="match status" value="1"/>
</dbReference>
<feature type="binding site" evidence="13">
    <location>
        <position position="164"/>
    </location>
    <ligand>
        <name>[4Fe-4S] cluster</name>
        <dbReference type="ChEBI" id="CHEBI:49883"/>
        <label>2</label>
        <note>4Fe-4S-S-AdoMet</note>
    </ligand>
</feature>
<keyword evidence="4 13" id="KW-0808">Transferase</keyword>
<evidence type="ECO:0000256" key="10">
    <source>
        <dbReference type="ARBA" id="ARBA00068570"/>
    </source>
</evidence>
<dbReference type="NCBIfam" id="TIGR01574">
    <property type="entry name" value="miaB-methiolase"/>
    <property type="match status" value="1"/>
</dbReference>
<dbReference type="KEGG" id="nli:G3M70_09325"/>
<dbReference type="SFLD" id="SFLDS00029">
    <property type="entry name" value="Radical_SAM"/>
    <property type="match status" value="1"/>
</dbReference>
<feature type="binding site" evidence="13">
    <location>
        <position position="157"/>
    </location>
    <ligand>
        <name>[4Fe-4S] cluster</name>
        <dbReference type="ChEBI" id="CHEBI:49883"/>
        <label>2</label>
        <note>4Fe-4S-S-AdoMet</note>
    </ligand>
</feature>
<feature type="binding site" evidence="13">
    <location>
        <position position="81"/>
    </location>
    <ligand>
        <name>[4Fe-4S] cluster</name>
        <dbReference type="ChEBI" id="CHEBI:49883"/>
        <label>1</label>
    </ligand>
</feature>
<dbReference type="GO" id="GO:0005829">
    <property type="term" value="C:cytosol"/>
    <property type="evidence" value="ECO:0007669"/>
    <property type="project" value="TreeGrafter"/>
</dbReference>
<comment type="subcellular location">
    <subcellularLocation>
        <location evidence="13">Cytoplasm</location>
    </subcellularLocation>
</comment>
<feature type="domain" description="Radical SAM core" evidence="16">
    <location>
        <begin position="143"/>
        <end position="374"/>
    </location>
</feature>
<dbReference type="GO" id="GO:0035597">
    <property type="term" value="F:tRNA-2-methylthio-N(6)-dimethylallyladenosine(37) synthase activity"/>
    <property type="evidence" value="ECO:0007669"/>
    <property type="project" value="UniProtKB-EC"/>
</dbReference>
<evidence type="ECO:0000256" key="13">
    <source>
        <dbReference type="HAMAP-Rule" id="MF_01864"/>
    </source>
</evidence>
<dbReference type="SFLD" id="SFLDG01082">
    <property type="entry name" value="B12-binding_domain_containing"/>
    <property type="match status" value="1"/>
</dbReference>
<dbReference type="InterPro" id="IPR013848">
    <property type="entry name" value="Methylthiotransferase_N"/>
</dbReference>
<dbReference type="GO" id="GO:0046872">
    <property type="term" value="F:metal ion binding"/>
    <property type="evidence" value="ECO:0007669"/>
    <property type="project" value="UniProtKB-KW"/>
</dbReference>
<feature type="domain" description="TRAM" evidence="14">
    <location>
        <begin position="377"/>
        <end position="442"/>
    </location>
</feature>
<dbReference type="InterPro" id="IPR023404">
    <property type="entry name" value="rSAM_horseshoe"/>
</dbReference>
<dbReference type="Gene3D" id="3.40.50.12160">
    <property type="entry name" value="Methylthiotransferase, N-terminal domain"/>
    <property type="match status" value="1"/>
</dbReference>
<keyword evidence="5 13" id="KW-0949">S-adenosyl-L-methionine</keyword>
<dbReference type="InterPro" id="IPR005839">
    <property type="entry name" value="Methylthiotransferase"/>
</dbReference>
<gene>
    <name evidence="13 17" type="primary">miaB</name>
    <name evidence="17" type="ORF">G3M70_09325</name>
</gene>
<dbReference type="PROSITE" id="PS51449">
    <property type="entry name" value="MTTASE_N"/>
    <property type="match status" value="1"/>
</dbReference>
<dbReference type="InterPro" id="IPR058240">
    <property type="entry name" value="rSAM_sf"/>
</dbReference>
<keyword evidence="8 13" id="KW-0411">Iron-sulfur</keyword>
<evidence type="ECO:0000259" key="15">
    <source>
        <dbReference type="PROSITE" id="PS51449"/>
    </source>
</evidence>
<proteinExistence type="inferred from homology"/>
<evidence type="ECO:0000256" key="1">
    <source>
        <dbReference type="ARBA" id="ARBA00003234"/>
    </source>
</evidence>
<protein>
    <recommendedName>
        <fullName evidence="10 13">tRNA-2-methylthio-N(6)-dimethylallyladenosine synthase</fullName>
        <ecNumber evidence="9 13">2.8.4.3</ecNumber>
    </recommendedName>
    <alternativeName>
        <fullName evidence="12 13">(Dimethylallyl)adenosine tRNA methylthiotransferase MiaB</fullName>
    </alternativeName>
    <alternativeName>
        <fullName evidence="11 13">tRNA-i(6)A37 methylthiotransferase</fullName>
    </alternativeName>
</protein>